<evidence type="ECO:0008006" key="5">
    <source>
        <dbReference type="Google" id="ProtNLM"/>
    </source>
</evidence>
<dbReference type="PANTHER" id="PTHR36124">
    <property type="match status" value="1"/>
</dbReference>
<dbReference type="Proteomes" id="UP000077315">
    <property type="component" value="Unassembled WGS sequence"/>
</dbReference>
<gene>
    <name evidence="3" type="ORF">PHYBLDRAFT_146437</name>
    <name evidence="2" type="ORF">PHYBLDRAFT_171500</name>
</gene>
<dbReference type="InterPro" id="IPR046366">
    <property type="entry name" value="MPAB"/>
</dbReference>
<feature type="transmembrane region" description="Helical" evidence="1">
    <location>
        <begin position="23"/>
        <end position="41"/>
    </location>
</feature>
<keyword evidence="1" id="KW-0472">Membrane</keyword>
<proteinExistence type="predicted"/>
<dbReference type="VEuPathDB" id="FungiDB:PHYBLDRAFT_146437"/>
<dbReference type="EMBL" id="KV440989">
    <property type="protein sequence ID" value="OAD70113.1"/>
    <property type="molecule type" value="Genomic_DNA"/>
</dbReference>
<dbReference type="EMBL" id="KV440982">
    <property type="protein sequence ID" value="OAD73124.1"/>
    <property type="molecule type" value="Genomic_DNA"/>
</dbReference>
<protein>
    <recommendedName>
        <fullName evidence="5">ER-bound oxygenase mpaB/mpaB'/Rubber oxygenase catalytic domain-containing protein</fullName>
    </recommendedName>
</protein>
<evidence type="ECO:0000313" key="4">
    <source>
        <dbReference type="Proteomes" id="UP000077315"/>
    </source>
</evidence>
<dbReference type="OrthoDB" id="545169at2759"/>
<dbReference type="GeneID" id="28992553"/>
<evidence type="ECO:0000313" key="3">
    <source>
        <dbReference type="EMBL" id="OAD73124.1"/>
    </source>
</evidence>
<evidence type="ECO:0000256" key="1">
    <source>
        <dbReference type="SAM" id="Phobius"/>
    </source>
</evidence>
<sequence length="371" mass="43430">MSFTETTVAWVNSTHSLLSKTNVYILCLILFGAYLILVRSLRYKYINNLRKQYPDPQVVFEDYDAAEAIFSHAFRREFPIISRESLEFALFKTFVVPSISKTLVASTIFEKDCAKRADDTELILGEIADPYPRIQNHMKICPFISEMDIMNQRGRATQAINRLNDIHAKHNIRNDDHIYTVGLFVAEPIRWIAQFEWRELDEREINAMFVIWADLGKKMKIKDIPATPQELTAFRQHYEKTVVRYSKSNWKCAQHTIDHLLSRIPKLFWPIVYKIIPCVLDEHDIVAFGIEPPSPIFKTIFWYTMRLRANFIRYLCLPRTDFVIRTPYSPNAQGRFTPVYDVYKSIYTTGYNIFELGHIKGESASKCPMSR</sequence>
<dbReference type="STRING" id="763407.A0A162TVA4"/>
<dbReference type="GeneID" id="28997522"/>
<reference evidence="4" key="2">
    <citation type="submission" date="2015-06" db="EMBL/GenBank/DDBJ databases">
        <title>Expansion of signal transduction pathways in fungi by whole-genome duplication.</title>
        <authorList>
            <consortium name="DOE Joint Genome Institute"/>
            <person name="Corrochano L.M."/>
            <person name="Kuo A."/>
            <person name="Marcet-Houben M."/>
            <person name="Polaino S."/>
            <person name="Salamov A."/>
            <person name="Villalobos J.M."/>
            <person name="Alvarez M.I."/>
            <person name="Avalos J."/>
            <person name="Benito E.P."/>
            <person name="Benoit I."/>
            <person name="Burger G."/>
            <person name="Camino L.P."/>
            <person name="Canovas D."/>
            <person name="Cerda-Olmedo E."/>
            <person name="Cheng J.-F."/>
            <person name="Dominguez A."/>
            <person name="Elias M."/>
            <person name="Eslava A.P."/>
            <person name="Glaser F."/>
            <person name="Grimwood J."/>
            <person name="Gutierrez G."/>
            <person name="Heitman J."/>
            <person name="Henrissat B."/>
            <person name="Iturriaga E.A."/>
            <person name="Lang B.F."/>
            <person name="Lavin J.L."/>
            <person name="Lee S."/>
            <person name="Li W."/>
            <person name="Lindquist E."/>
            <person name="Lopez-Garcia S."/>
            <person name="Luque E.M."/>
            <person name="Marcos A.T."/>
            <person name="Martin J."/>
            <person name="McCluskey K."/>
            <person name="Medina H.R."/>
            <person name="Miralles-Duran A."/>
            <person name="Miyazaki A."/>
            <person name="Munoz-Torres E."/>
            <person name="Oguiza J.A."/>
            <person name="Ohm R."/>
            <person name="Olmedo M."/>
            <person name="Orejas M."/>
            <person name="Ortiz-Castellanos L."/>
            <person name="Pisabarro A.G."/>
            <person name="Rodriguez-Romero J."/>
            <person name="Ruiz-Herrera J."/>
            <person name="Ruiz-Vazquez R."/>
            <person name="Sanz C."/>
            <person name="Schackwitz W."/>
            <person name="Schmutz J."/>
            <person name="Shahriari M."/>
            <person name="Shelest E."/>
            <person name="Silva-Franco F."/>
            <person name="Soanes D."/>
            <person name="Syed K."/>
            <person name="Tagua V.G."/>
            <person name="Talbot N.J."/>
            <person name="Thon M."/>
            <person name="De vries R.P."/>
            <person name="Wiebenga A."/>
            <person name="Yadav J.S."/>
            <person name="Braun E.L."/>
            <person name="Baker S."/>
            <person name="Garre V."/>
            <person name="Horwitz B."/>
            <person name="Torres-Martinez S."/>
            <person name="Idnurm A."/>
            <person name="Herrera-Estrella A."/>
            <person name="Gabaldon T."/>
            <person name="Grigoriev I.V."/>
        </authorList>
    </citation>
    <scope>NUCLEOTIDE SEQUENCE [LARGE SCALE GENOMIC DNA]</scope>
    <source>
        <strain evidence="4">NRRL 1555(-)</strain>
    </source>
</reference>
<reference evidence="2" key="1">
    <citation type="submission" date="2015-06" db="EMBL/GenBank/DDBJ databases">
        <title>Expansion of signal transduction pathways in fungi by whole-genome duplication.</title>
        <authorList>
            <consortium name="DOE Joint Genome Institute"/>
            <person name="Corrochano L.M."/>
            <person name="Kuo A."/>
            <person name="Marcet-Houben M."/>
            <person name="Polaino S."/>
            <person name="Salamov A."/>
            <person name="Villalobos J.M."/>
            <person name="Alvarez M.I."/>
            <person name="Avalos J."/>
            <person name="Benito E.P."/>
            <person name="Benoit I."/>
            <person name="Burger G."/>
            <person name="Camino L.P."/>
            <person name="Canovas D."/>
            <person name="Cerda-Olmedo E."/>
            <person name="Cheng J.-F."/>
            <person name="Dominguez A."/>
            <person name="Elias M."/>
            <person name="Eslava A.P."/>
            <person name="Glaser F."/>
            <person name="Grimwood J."/>
            <person name="Gutierrez G."/>
            <person name="Heitman J."/>
            <person name="Henrissat B."/>
            <person name="Iturriaga E.A."/>
            <person name="Lang B.F."/>
            <person name="Lavin J.L."/>
            <person name="Lee S."/>
            <person name="Li W."/>
            <person name="Lindquist E."/>
            <person name="Lopez-Garcia S."/>
            <person name="Luque E.M."/>
            <person name="Marcos A.T."/>
            <person name="Martin J."/>
            <person name="Mccluskey K."/>
            <person name="Medina H.R."/>
            <person name="Miralles-Duran A."/>
            <person name="Miyazaki A."/>
            <person name="Munoz-Torres E."/>
            <person name="Oguiza J.A."/>
            <person name="Ohm R."/>
            <person name="Olmedo M."/>
            <person name="Orejas M."/>
            <person name="Ortiz-Castellanos L."/>
            <person name="Pisabarro A.G."/>
            <person name="Rodriguez-Romero J."/>
            <person name="Ruiz-Herrera J."/>
            <person name="Ruiz-Vazquez R."/>
            <person name="Sanz C."/>
            <person name="Schackwitz W."/>
            <person name="Schmutz J."/>
            <person name="Shahriari M."/>
            <person name="Shelest E."/>
            <person name="Silva-Franco F."/>
            <person name="Soanes D."/>
            <person name="Syed K."/>
            <person name="Tagua V.G."/>
            <person name="Talbot N.J."/>
            <person name="Thon M."/>
            <person name="De Vries R.P."/>
            <person name="Wiebenga A."/>
            <person name="Yadav J.S."/>
            <person name="Braun E.L."/>
            <person name="Baker S."/>
            <person name="Garre V."/>
            <person name="Horwitz B."/>
            <person name="Torres-Martinez S."/>
            <person name="Idnurm A."/>
            <person name="Herrera-Estrella A."/>
            <person name="Gabaldon T."/>
            <person name="Grigoriev I.V."/>
        </authorList>
    </citation>
    <scope>NUCLEOTIDE SEQUENCE [LARGE SCALE GENOMIC DNA]</scope>
    <source>
        <strain evidence="2">NRRL 1555</strain>
    </source>
</reference>
<keyword evidence="4" id="KW-1185">Reference proteome</keyword>
<organism evidence="2 4">
    <name type="scientific">Phycomyces blakesleeanus (strain ATCC 8743b / DSM 1359 / FGSC 10004 / NBRC 33097 / NRRL 1555)</name>
    <dbReference type="NCBI Taxonomy" id="763407"/>
    <lineage>
        <taxon>Eukaryota</taxon>
        <taxon>Fungi</taxon>
        <taxon>Fungi incertae sedis</taxon>
        <taxon>Mucoromycota</taxon>
        <taxon>Mucoromycotina</taxon>
        <taxon>Mucoromycetes</taxon>
        <taxon>Mucorales</taxon>
        <taxon>Phycomycetaceae</taxon>
        <taxon>Phycomyces</taxon>
    </lineage>
</organism>
<dbReference type="GO" id="GO:0016491">
    <property type="term" value="F:oxidoreductase activity"/>
    <property type="evidence" value="ECO:0007669"/>
    <property type="project" value="InterPro"/>
</dbReference>
<name>A0A162TVA4_PHYB8</name>
<keyword evidence="1" id="KW-1133">Transmembrane helix</keyword>
<dbReference type="AlphaFoldDB" id="A0A162TVA4"/>
<accession>A0A162TVA4</accession>
<keyword evidence="1" id="KW-0812">Transmembrane</keyword>
<dbReference type="RefSeq" id="XP_018291164.1">
    <property type="nucleotide sequence ID" value="XM_018431647.1"/>
</dbReference>
<dbReference type="VEuPathDB" id="FungiDB:PHYBLDRAFT_171500"/>
<dbReference type="RefSeq" id="XP_018288153.1">
    <property type="nucleotide sequence ID" value="XM_018436616.1"/>
</dbReference>
<dbReference type="PANTHER" id="PTHR36124:SF1">
    <property type="entry name" value="ER-BOUND OXYGENASE MPAB_MPAB'_RUBBER OXYGENASE CATALYTIC DOMAIN-CONTAINING PROTEIN"/>
    <property type="match status" value="1"/>
</dbReference>
<evidence type="ECO:0000313" key="2">
    <source>
        <dbReference type="EMBL" id="OAD70113.1"/>
    </source>
</evidence>